<dbReference type="InterPro" id="IPR047057">
    <property type="entry name" value="MerR_fam"/>
</dbReference>
<gene>
    <name evidence="3" type="ORF">GCM10010468_77530</name>
</gene>
<organism evidence="3 4">
    <name type="scientific">Actinocorallia longicatena</name>
    <dbReference type="NCBI Taxonomy" id="111803"/>
    <lineage>
        <taxon>Bacteria</taxon>
        <taxon>Bacillati</taxon>
        <taxon>Actinomycetota</taxon>
        <taxon>Actinomycetes</taxon>
        <taxon>Streptosporangiales</taxon>
        <taxon>Thermomonosporaceae</taxon>
        <taxon>Actinocorallia</taxon>
    </lineage>
</organism>
<dbReference type="RefSeq" id="WP_344839058.1">
    <property type="nucleotide sequence ID" value="NZ_BAAAUV010000042.1"/>
</dbReference>
<dbReference type="SUPFAM" id="SSF46955">
    <property type="entry name" value="Putative DNA-binding domain"/>
    <property type="match status" value="1"/>
</dbReference>
<protein>
    <submittedName>
        <fullName evidence="3">MerR family transcriptional regulator</fullName>
    </submittedName>
</protein>
<evidence type="ECO:0000259" key="2">
    <source>
        <dbReference type="PROSITE" id="PS50937"/>
    </source>
</evidence>
<dbReference type="EMBL" id="BAAAUV010000042">
    <property type="protein sequence ID" value="GAA3240684.1"/>
    <property type="molecule type" value="Genomic_DNA"/>
</dbReference>
<dbReference type="PROSITE" id="PS50937">
    <property type="entry name" value="HTH_MERR_2"/>
    <property type="match status" value="1"/>
</dbReference>
<dbReference type="PRINTS" id="PR00040">
    <property type="entry name" value="HTHMERR"/>
</dbReference>
<dbReference type="SMART" id="SM00422">
    <property type="entry name" value="HTH_MERR"/>
    <property type="match status" value="1"/>
</dbReference>
<evidence type="ECO:0000313" key="3">
    <source>
        <dbReference type="EMBL" id="GAA3240684.1"/>
    </source>
</evidence>
<name>A0ABP6QMU9_9ACTN</name>
<dbReference type="Proteomes" id="UP001501237">
    <property type="component" value="Unassembled WGS sequence"/>
</dbReference>
<dbReference type="PANTHER" id="PTHR30204:SF93">
    <property type="entry name" value="HTH MERR-TYPE DOMAIN-CONTAINING PROTEIN"/>
    <property type="match status" value="1"/>
</dbReference>
<sequence length="230" mass="25845">MEHAGEYRIEDLARAAGIPVRTLRYYQERRLLPPPRREGRVGWYSPAHLDRLRMITGLLERGYRLDGIEELLAAAGEGREVTELLGVAFAAGDPWAEQKPVEMSLEEAAGLFGEQLTPEVLAEAVELGYVRIEGGRFVHSSARLLDATVELVRSGVPLSAVVAMSWELEAAFDRMAFSFVRLVRAHLTDRSPEELAATVERLRPVARAVADEHFGRAMDRRIREEIDRRS</sequence>
<comment type="caution">
    <text evidence="3">The sequence shown here is derived from an EMBL/GenBank/DDBJ whole genome shotgun (WGS) entry which is preliminary data.</text>
</comment>
<dbReference type="Gene3D" id="1.10.1660.10">
    <property type="match status" value="1"/>
</dbReference>
<proteinExistence type="predicted"/>
<reference evidence="4" key="1">
    <citation type="journal article" date="2019" name="Int. J. Syst. Evol. Microbiol.">
        <title>The Global Catalogue of Microorganisms (GCM) 10K type strain sequencing project: providing services to taxonomists for standard genome sequencing and annotation.</title>
        <authorList>
            <consortium name="The Broad Institute Genomics Platform"/>
            <consortium name="The Broad Institute Genome Sequencing Center for Infectious Disease"/>
            <person name="Wu L."/>
            <person name="Ma J."/>
        </authorList>
    </citation>
    <scope>NUCLEOTIDE SEQUENCE [LARGE SCALE GENOMIC DNA]</scope>
    <source>
        <strain evidence="4">JCM 9377</strain>
    </source>
</reference>
<evidence type="ECO:0000313" key="4">
    <source>
        <dbReference type="Proteomes" id="UP001501237"/>
    </source>
</evidence>
<dbReference type="Pfam" id="PF13411">
    <property type="entry name" value="MerR_1"/>
    <property type="match status" value="1"/>
</dbReference>
<keyword evidence="1" id="KW-0238">DNA-binding</keyword>
<feature type="domain" description="HTH merR-type" evidence="2">
    <location>
        <begin position="6"/>
        <end position="74"/>
    </location>
</feature>
<dbReference type="InterPro" id="IPR009061">
    <property type="entry name" value="DNA-bd_dom_put_sf"/>
</dbReference>
<keyword evidence="4" id="KW-1185">Reference proteome</keyword>
<evidence type="ECO:0000256" key="1">
    <source>
        <dbReference type="ARBA" id="ARBA00023125"/>
    </source>
</evidence>
<dbReference type="PANTHER" id="PTHR30204">
    <property type="entry name" value="REDOX-CYCLING DRUG-SENSING TRANSCRIPTIONAL ACTIVATOR SOXR"/>
    <property type="match status" value="1"/>
</dbReference>
<accession>A0ABP6QMU9</accession>
<dbReference type="InterPro" id="IPR000551">
    <property type="entry name" value="MerR-type_HTH_dom"/>
</dbReference>